<dbReference type="EMBL" id="FRXO01000004">
    <property type="protein sequence ID" value="SHO65905.1"/>
    <property type="molecule type" value="Genomic_DNA"/>
</dbReference>
<dbReference type="GO" id="GO:0003700">
    <property type="term" value="F:DNA-binding transcription factor activity"/>
    <property type="evidence" value="ECO:0007669"/>
    <property type="project" value="InterPro"/>
</dbReference>
<dbReference type="InterPro" id="IPR009057">
    <property type="entry name" value="Homeodomain-like_sf"/>
</dbReference>
<name>A0A1M7ZLX9_9HYPH</name>
<keyword evidence="7" id="KW-1185">Reference proteome</keyword>
<dbReference type="CDD" id="cd05013">
    <property type="entry name" value="SIS_RpiR"/>
    <property type="match status" value="1"/>
</dbReference>
<feature type="domain" description="SIS" evidence="5">
    <location>
        <begin position="148"/>
        <end position="292"/>
    </location>
</feature>
<dbReference type="AlphaFoldDB" id="A0A1M7ZLX9"/>
<evidence type="ECO:0000256" key="2">
    <source>
        <dbReference type="ARBA" id="ARBA00023125"/>
    </source>
</evidence>
<feature type="domain" description="HTH rpiR-type" evidence="4">
    <location>
        <begin position="19"/>
        <end position="95"/>
    </location>
</feature>
<protein>
    <submittedName>
        <fullName evidence="6">Transcriptional regulator, RpiR family</fullName>
    </submittedName>
</protein>
<keyword evidence="1" id="KW-0805">Transcription regulation</keyword>
<proteinExistence type="predicted"/>
<keyword evidence="2" id="KW-0238">DNA-binding</keyword>
<evidence type="ECO:0000256" key="1">
    <source>
        <dbReference type="ARBA" id="ARBA00023015"/>
    </source>
</evidence>
<dbReference type="InterPro" id="IPR036388">
    <property type="entry name" value="WH-like_DNA-bd_sf"/>
</dbReference>
<accession>A0A1M7ZLX9</accession>
<evidence type="ECO:0000256" key="3">
    <source>
        <dbReference type="ARBA" id="ARBA00023163"/>
    </source>
</evidence>
<dbReference type="GO" id="GO:0003677">
    <property type="term" value="F:DNA binding"/>
    <property type="evidence" value="ECO:0007669"/>
    <property type="project" value="UniProtKB-KW"/>
</dbReference>
<dbReference type="InterPro" id="IPR035472">
    <property type="entry name" value="RpiR-like_SIS"/>
</dbReference>
<dbReference type="Pfam" id="PF01418">
    <property type="entry name" value="HTH_6"/>
    <property type="match status" value="1"/>
</dbReference>
<evidence type="ECO:0000259" key="5">
    <source>
        <dbReference type="PROSITE" id="PS51464"/>
    </source>
</evidence>
<dbReference type="Pfam" id="PF01380">
    <property type="entry name" value="SIS"/>
    <property type="match status" value="1"/>
</dbReference>
<dbReference type="PROSITE" id="PS51071">
    <property type="entry name" value="HTH_RPIR"/>
    <property type="match status" value="1"/>
</dbReference>
<dbReference type="PROSITE" id="PS51464">
    <property type="entry name" value="SIS"/>
    <property type="match status" value="1"/>
</dbReference>
<evidence type="ECO:0000259" key="4">
    <source>
        <dbReference type="PROSITE" id="PS51071"/>
    </source>
</evidence>
<gene>
    <name evidence="6" type="ORF">SAMN02745172_02554</name>
</gene>
<dbReference type="Gene3D" id="3.40.50.10490">
    <property type="entry name" value="Glucose-6-phosphate isomerase like protein, domain 1"/>
    <property type="match status" value="1"/>
</dbReference>
<dbReference type="PANTHER" id="PTHR30514:SF1">
    <property type="entry name" value="HTH-TYPE TRANSCRIPTIONAL REGULATOR HEXR-RELATED"/>
    <property type="match status" value="1"/>
</dbReference>
<dbReference type="SUPFAM" id="SSF53697">
    <property type="entry name" value="SIS domain"/>
    <property type="match status" value="1"/>
</dbReference>
<dbReference type="PANTHER" id="PTHR30514">
    <property type="entry name" value="GLUCOKINASE"/>
    <property type="match status" value="1"/>
</dbReference>
<reference evidence="6 7" key="1">
    <citation type="submission" date="2016-12" db="EMBL/GenBank/DDBJ databases">
        <authorList>
            <person name="Song W.-J."/>
            <person name="Kurnit D.M."/>
        </authorList>
    </citation>
    <scope>NUCLEOTIDE SEQUENCE [LARGE SCALE GENOMIC DNA]</scope>
    <source>
        <strain evidence="6 7">DSM 19599</strain>
    </source>
</reference>
<dbReference type="InterPro" id="IPR047640">
    <property type="entry name" value="RpiR-like"/>
</dbReference>
<dbReference type="GO" id="GO:1901135">
    <property type="term" value="P:carbohydrate derivative metabolic process"/>
    <property type="evidence" value="ECO:0007669"/>
    <property type="project" value="InterPro"/>
</dbReference>
<dbReference type="InterPro" id="IPR001347">
    <property type="entry name" value="SIS_dom"/>
</dbReference>
<organism evidence="6 7">
    <name type="scientific">Pseudoxanthobacter soli DSM 19599</name>
    <dbReference type="NCBI Taxonomy" id="1123029"/>
    <lineage>
        <taxon>Bacteria</taxon>
        <taxon>Pseudomonadati</taxon>
        <taxon>Pseudomonadota</taxon>
        <taxon>Alphaproteobacteria</taxon>
        <taxon>Hyphomicrobiales</taxon>
        <taxon>Segnochrobactraceae</taxon>
        <taxon>Pseudoxanthobacter</taxon>
    </lineage>
</organism>
<sequence length="311" mass="34392">MGERAGDAGMRVPATEQGGTLISTIRRRMPYFNPALRRIAEFTVQFPNRVKSMHISDLADNCEVSQSTITRFVKEIGVRSFQDMKIAIATELSQAPAEVSEDGDQARVYEDITESDDHETVIRKIHFRLTDTLNETLMQIDPAVIKAAVDAIESSQLLAFFAMGSSTLAVENGLTRFLRIGKKCLFFKDQGVQQISAVALDPTVTAIAISNSGRTQPVVRALETAHDLGARTICITSFPDSPLVKHADIAIFTPSTSVPLGRPEYHESMVSKIAQIMVVDILYSAFAVRNFSRSITKLQETNEYTKSTRFI</sequence>
<dbReference type="Proteomes" id="UP000186406">
    <property type="component" value="Unassembled WGS sequence"/>
</dbReference>
<dbReference type="Gene3D" id="1.10.10.10">
    <property type="entry name" value="Winged helix-like DNA-binding domain superfamily/Winged helix DNA-binding domain"/>
    <property type="match status" value="1"/>
</dbReference>
<keyword evidence="3" id="KW-0804">Transcription</keyword>
<dbReference type="GO" id="GO:0097367">
    <property type="term" value="F:carbohydrate derivative binding"/>
    <property type="evidence" value="ECO:0007669"/>
    <property type="project" value="InterPro"/>
</dbReference>
<dbReference type="InterPro" id="IPR046348">
    <property type="entry name" value="SIS_dom_sf"/>
</dbReference>
<dbReference type="SUPFAM" id="SSF46689">
    <property type="entry name" value="Homeodomain-like"/>
    <property type="match status" value="1"/>
</dbReference>
<evidence type="ECO:0000313" key="6">
    <source>
        <dbReference type="EMBL" id="SHO65905.1"/>
    </source>
</evidence>
<evidence type="ECO:0000313" key="7">
    <source>
        <dbReference type="Proteomes" id="UP000186406"/>
    </source>
</evidence>
<dbReference type="STRING" id="1123029.SAMN02745172_02554"/>
<dbReference type="RefSeq" id="WP_244530863.1">
    <property type="nucleotide sequence ID" value="NZ_FRXO01000004.1"/>
</dbReference>
<dbReference type="InterPro" id="IPR000281">
    <property type="entry name" value="HTH_RpiR"/>
</dbReference>